<keyword evidence="2" id="KW-1185">Reference proteome</keyword>
<dbReference type="Proteomes" id="UP000799755">
    <property type="component" value="Unassembled WGS sequence"/>
</dbReference>
<organism evidence="1 2">
    <name type="scientific">Lindgomyces ingoldianus</name>
    <dbReference type="NCBI Taxonomy" id="673940"/>
    <lineage>
        <taxon>Eukaryota</taxon>
        <taxon>Fungi</taxon>
        <taxon>Dikarya</taxon>
        <taxon>Ascomycota</taxon>
        <taxon>Pezizomycotina</taxon>
        <taxon>Dothideomycetes</taxon>
        <taxon>Pleosporomycetidae</taxon>
        <taxon>Pleosporales</taxon>
        <taxon>Lindgomycetaceae</taxon>
        <taxon>Lindgomyces</taxon>
    </lineage>
</organism>
<sequence length="201" mass="23048">MDFGDVGLLKPSKRKVNHQSPAQLEILLNRSSLLRERMRTRVSRGKPLRFSPWPFVRVVRLDNGILEQGVIFADLPVSPIDRPEKSAAFKRQYSETYRRRRSGSVVLVLTRSDTLSSEAKNTFKLEAQDEERLDLIEQSILSFKNMSELKGKEIEKSKALGKKQKTSRLRSKSRRSCKTPVQLKPVVWILTLSSQEPREGA</sequence>
<evidence type="ECO:0000313" key="2">
    <source>
        <dbReference type="Proteomes" id="UP000799755"/>
    </source>
</evidence>
<gene>
    <name evidence="1" type="ORF">BDR25DRAFT_313685</name>
</gene>
<evidence type="ECO:0000313" key="1">
    <source>
        <dbReference type="EMBL" id="KAF2471801.1"/>
    </source>
</evidence>
<proteinExistence type="predicted"/>
<reference evidence="1" key="1">
    <citation type="journal article" date="2020" name="Stud. Mycol.">
        <title>101 Dothideomycetes genomes: a test case for predicting lifestyles and emergence of pathogens.</title>
        <authorList>
            <person name="Haridas S."/>
            <person name="Albert R."/>
            <person name="Binder M."/>
            <person name="Bloem J."/>
            <person name="Labutti K."/>
            <person name="Salamov A."/>
            <person name="Andreopoulos B."/>
            <person name="Baker S."/>
            <person name="Barry K."/>
            <person name="Bills G."/>
            <person name="Bluhm B."/>
            <person name="Cannon C."/>
            <person name="Castanera R."/>
            <person name="Culley D."/>
            <person name="Daum C."/>
            <person name="Ezra D."/>
            <person name="Gonzalez J."/>
            <person name="Henrissat B."/>
            <person name="Kuo A."/>
            <person name="Liang C."/>
            <person name="Lipzen A."/>
            <person name="Lutzoni F."/>
            <person name="Magnuson J."/>
            <person name="Mondo S."/>
            <person name="Nolan M."/>
            <person name="Ohm R."/>
            <person name="Pangilinan J."/>
            <person name="Park H.-J."/>
            <person name="Ramirez L."/>
            <person name="Alfaro M."/>
            <person name="Sun H."/>
            <person name="Tritt A."/>
            <person name="Yoshinaga Y."/>
            <person name="Zwiers L.-H."/>
            <person name="Turgeon B."/>
            <person name="Goodwin S."/>
            <person name="Spatafora J."/>
            <person name="Crous P."/>
            <person name="Grigoriev I."/>
        </authorList>
    </citation>
    <scope>NUCLEOTIDE SEQUENCE</scope>
    <source>
        <strain evidence="1">ATCC 200398</strain>
    </source>
</reference>
<comment type="caution">
    <text evidence="1">The sequence shown here is derived from an EMBL/GenBank/DDBJ whole genome shotgun (WGS) entry which is preliminary data.</text>
</comment>
<protein>
    <submittedName>
        <fullName evidence="1">Uncharacterized protein</fullName>
    </submittedName>
</protein>
<name>A0ACB6R026_9PLEO</name>
<accession>A0ACB6R026</accession>
<dbReference type="EMBL" id="MU003504">
    <property type="protein sequence ID" value="KAF2471801.1"/>
    <property type="molecule type" value="Genomic_DNA"/>
</dbReference>